<dbReference type="RefSeq" id="WP_131582622.1">
    <property type="nucleotide sequence ID" value="NZ_SJZJ01000009.1"/>
</dbReference>
<dbReference type="SUPFAM" id="SSF55486">
    <property type="entry name" value="Metalloproteases ('zincins'), catalytic domain"/>
    <property type="match status" value="1"/>
</dbReference>
<dbReference type="CDD" id="cd09598">
    <property type="entry name" value="M4_like"/>
    <property type="match status" value="1"/>
</dbReference>
<dbReference type="Proteomes" id="UP000295453">
    <property type="component" value="Unassembled WGS sequence"/>
</dbReference>
<protein>
    <recommendedName>
        <fullName evidence="3">Peptidase M4</fullName>
    </recommendedName>
</protein>
<sequence length="634" mass="69736">MPADVKPDPLAVPLPGSRWLRTFAFDPMSTRLSGRHLRVEVPFETLAPGPMGRSVHVVDYDDARRTWYQPVDLDLGIVLAQDGLRPSENDPRSHQQIVYAVAMSVIDRFERFMGRRFRWRQEQVLRLVPHAFEGRNAYFDPRRQAVLFGYYTAELDDPGANLPGQVIFTCLSNDIIAHEVTHAIVHRLRRRYAEATNPDVFALHEALADLVALFHHFNYPEVVREAIASTSGDLRSGGGLLDLAREFGESTGRGAALRSALAQEHAGEKPRPFATLTEPHERGASFVVAVFRAYLDSYQHAIADLLRIATGGSGVLPQGALHPDLVDRVTTEAIHTADRMLRMVVRAFDYLPVVDPSFGDLVRGIVTADRDLYPDDAAHLRGRLVESLRVSGTYPSGVGSLADDALTWPVPEKEIRLGDEASDVDVRGILASATQDLDIGADAGDMGSASFETWLSPQQAPGEVSAQGEKLGQAISEWANHHALDLGLDPEAITTLAGLHVSFRIGEDQQPRPEIVLQLAQRRADLEDQSLDPQKRPRMRSGTTVILRADGVVSRIIAKPLPLRDDSLLNGLPKHSPARRFDAWGTERLAALRAWQSTVADADPLTAWTAEPAQWRLNFASLHAEPAGVLDVGA</sequence>
<evidence type="ECO:0008006" key="3">
    <source>
        <dbReference type="Google" id="ProtNLM"/>
    </source>
</evidence>
<gene>
    <name evidence="1" type="ORF">EPD65_07130</name>
</gene>
<evidence type="ECO:0000313" key="2">
    <source>
        <dbReference type="Proteomes" id="UP000295453"/>
    </source>
</evidence>
<keyword evidence="2" id="KW-1185">Reference proteome</keyword>
<reference evidence="1 2" key="1">
    <citation type="submission" date="2019-03" db="EMBL/GenBank/DDBJ databases">
        <authorList>
            <person name="Kim M.K.M."/>
        </authorList>
    </citation>
    <scope>NUCLEOTIDE SEQUENCE [LARGE SCALE GENOMIC DNA]</scope>
    <source>
        <strain evidence="1 2">18JY15-6</strain>
    </source>
</reference>
<accession>A0A4R1CCN6</accession>
<dbReference type="AlphaFoldDB" id="A0A4R1CCN6"/>
<organism evidence="1 2">
    <name type="scientific">Nocardioides jejuensis</name>
    <dbReference type="NCBI Taxonomy" id="2502782"/>
    <lineage>
        <taxon>Bacteria</taxon>
        <taxon>Bacillati</taxon>
        <taxon>Actinomycetota</taxon>
        <taxon>Actinomycetes</taxon>
        <taxon>Propionibacteriales</taxon>
        <taxon>Nocardioidaceae</taxon>
        <taxon>Nocardioides</taxon>
    </lineage>
</organism>
<dbReference type="EMBL" id="SJZJ01000009">
    <property type="protein sequence ID" value="TCJ28933.1"/>
    <property type="molecule type" value="Genomic_DNA"/>
</dbReference>
<proteinExistence type="predicted"/>
<name>A0A4R1CCN6_9ACTN</name>
<comment type="caution">
    <text evidence="1">The sequence shown here is derived from an EMBL/GenBank/DDBJ whole genome shotgun (WGS) entry which is preliminary data.</text>
</comment>
<dbReference type="OrthoDB" id="178184at2"/>
<evidence type="ECO:0000313" key="1">
    <source>
        <dbReference type="EMBL" id="TCJ28933.1"/>
    </source>
</evidence>